<feature type="domain" description="YCII-related" evidence="2">
    <location>
        <begin position="4"/>
        <end position="81"/>
    </location>
</feature>
<accession>A0ABV9C5D0</accession>
<name>A0ABV9C5D0_9GAMM</name>
<dbReference type="SUPFAM" id="SSF54909">
    <property type="entry name" value="Dimeric alpha+beta barrel"/>
    <property type="match status" value="1"/>
</dbReference>
<protein>
    <submittedName>
        <fullName evidence="3">YciI family protein</fullName>
    </submittedName>
</protein>
<dbReference type="InterPro" id="IPR005545">
    <property type="entry name" value="YCII"/>
</dbReference>
<dbReference type="EMBL" id="JBHSGA010000020">
    <property type="protein sequence ID" value="MFC4528273.1"/>
    <property type="molecule type" value="Genomic_DNA"/>
</dbReference>
<dbReference type="RefSeq" id="WP_266148399.1">
    <property type="nucleotide sequence ID" value="NZ_CP064028.1"/>
</dbReference>
<keyword evidence="4" id="KW-1185">Reference proteome</keyword>
<dbReference type="Pfam" id="PF03795">
    <property type="entry name" value="YCII"/>
    <property type="match status" value="1"/>
</dbReference>
<comment type="similarity">
    <text evidence="1">Belongs to the YciI family.</text>
</comment>
<dbReference type="PANTHER" id="PTHR37828">
    <property type="entry name" value="GSR2449 PROTEIN"/>
    <property type="match status" value="1"/>
</dbReference>
<evidence type="ECO:0000313" key="4">
    <source>
        <dbReference type="Proteomes" id="UP001595961"/>
    </source>
</evidence>
<evidence type="ECO:0000313" key="3">
    <source>
        <dbReference type="EMBL" id="MFC4528273.1"/>
    </source>
</evidence>
<dbReference type="Proteomes" id="UP001595961">
    <property type="component" value="Unassembled WGS sequence"/>
</dbReference>
<dbReference type="Gene3D" id="3.30.70.1060">
    <property type="entry name" value="Dimeric alpha+beta barrel"/>
    <property type="match status" value="1"/>
</dbReference>
<dbReference type="InterPro" id="IPR011008">
    <property type="entry name" value="Dimeric_a/b-barrel"/>
</dbReference>
<evidence type="ECO:0000259" key="2">
    <source>
        <dbReference type="Pfam" id="PF03795"/>
    </source>
</evidence>
<organism evidence="3 4">
    <name type="scientific">Dyella halodurans</name>
    <dbReference type="NCBI Taxonomy" id="1920171"/>
    <lineage>
        <taxon>Bacteria</taxon>
        <taxon>Pseudomonadati</taxon>
        <taxon>Pseudomonadota</taxon>
        <taxon>Gammaproteobacteria</taxon>
        <taxon>Lysobacterales</taxon>
        <taxon>Rhodanobacteraceae</taxon>
        <taxon>Dyella</taxon>
    </lineage>
</organism>
<gene>
    <name evidence="3" type="ORF">ACFO5W_16640</name>
</gene>
<dbReference type="PANTHER" id="PTHR37828:SF1">
    <property type="entry name" value="YCII-RELATED DOMAIN-CONTAINING PROTEIN"/>
    <property type="match status" value="1"/>
</dbReference>
<sequence length="84" mass="9265">MNRYLVMAMRRPGFDPAIVQPHKDFLEGLRAGGRIELSGGFSDQSGGAYLLLADHVDEALAIAHEDPAHLSGGWDITVYEWQAR</sequence>
<comment type="caution">
    <text evidence="3">The sequence shown here is derived from an EMBL/GenBank/DDBJ whole genome shotgun (WGS) entry which is preliminary data.</text>
</comment>
<reference evidence="4" key="1">
    <citation type="journal article" date="2019" name="Int. J. Syst. Evol. Microbiol.">
        <title>The Global Catalogue of Microorganisms (GCM) 10K type strain sequencing project: providing services to taxonomists for standard genome sequencing and annotation.</title>
        <authorList>
            <consortium name="The Broad Institute Genomics Platform"/>
            <consortium name="The Broad Institute Genome Sequencing Center for Infectious Disease"/>
            <person name="Wu L."/>
            <person name="Ma J."/>
        </authorList>
    </citation>
    <scope>NUCLEOTIDE SEQUENCE [LARGE SCALE GENOMIC DNA]</scope>
    <source>
        <strain evidence="4">CCM 4481</strain>
    </source>
</reference>
<proteinExistence type="inferred from homology"/>
<evidence type="ECO:0000256" key="1">
    <source>
        <dbReference type="ARBA" id="ARBA00007689"/>
    </source>
</evidence>